<feature type="region of interest" description="Disordered" evidence="1">
    <location>
        <begin position="68"/>
        <end position="94"/>
    </location>
</feature>
<evidence type="ECO:0000256" key="1">
    <source>
        <dbReference type="SAM" id="MobiDB-lite"/>
    </source>
</evidence>
<evidence type="ECO:0000313" key="2">
    <source>
        <dbReference type="EMBL" id="RRT57826.1"/>
    </source>
</evidence>
<dbReference type="Proteomes" id="UP000287651">
    <property type="component" value="Unassembled WGS sequence"/>
</dbReference>
<dbReference type="InterPro" id="IPR001611">
    <property type="entry name" value="Leu-rich_rpt"/>
</dbReference>
<comment type="caution">
    <text evidence="2">The sequence shown here is derived from an EMBL/GenBank/DDBJ whole genome shotgun (WGS) entry which is preliminary data.</text>
</comment>
<proteinExistence type="predicted"/>
<dbReference type="AlphaFoldDB" id="A0A426Z1H9"/>
<organism evidence="2 3">
    <name type="scientific">Ensete ventricosum</name>
    <name type="common">Abyssinian banana</name>
    <name type="synonym">Musa ensete</name>
    <dbReference type="NCBI Taxonomy" id="4639"/>
    <lineage>
        <taxon>Eukaryota</taxon>
        <taxon>Viridiplantae</taxon>
        <taxon>Streptophyta</taxon>
        <taxon>Embryophyta</taxon>
        <taxon>Tracheophyta</taxon>
        <taxon>Spermatophyta</taxon>
        <taxon>Magnoliopsida</taxon>
        <taxon>Liliopsida</taxon>
        <taxon>Zingiberales</taxon>
        <taxon>Musaceae</taxon>
        <taxon>Ensete</taxon>
    </lineage>
</organism>
<evidence type="ECO:0000313" key="3">
    <source>
        <dbReference type="Proteomes" id="UP000287651"/>
    </source>
</evidence>
<protein>
    <submittedName>
        <fullName evidence="2">Uncharacterized protein</fullName>
    </submittedName>
</protein>
<dbReference type="SUPFAM" id="SSF52047">
    <property type="entry name" value="RNI-like"/>
    <property type="match status" value="1"/>
</dbReference>
<gene>
    <name evidence="2" type="ORF">B296_00046154</name>
</gene>
<sequence length="315" mass="34286">MEPAALVSSYSLKPGLRVPSFAPLSPRPSRPSNRHRRLLFFPLPVSWPGSGGRGRSFVTLLPKAAAEVPDGRPSRSVAGGRGGRGVLRQSQAQSTAPSFPVKEVASLVVPAGVFIATTFGMRFASPISRHCSERGLWSIEYLDIRVFIELENFIKGQHGLAVLWKVVGKVLMPKPKGSTSGVNKSLFPGIKWSFSPGTNLQSGSSLKIERESRQKLNEFAKELRTFSSVDMSGDYNDLLERHLDCTYHAVFSQAAEEVDFSGNGITAAGLKAFDGVLQINTVLKTLNLSGNNIGDEGARVILFLNFTIFSKYLFV</sequence>
<accession>A0A426Z1H9</accession>
<dbReference type="InterPro" id="IPR032675">
    <property type="entry name" value="LRR_dom_sf"/>
</dbReference>
<name>A0A426Z1H9_ENSVE</name>
<dbReference type="EMBL" id="AMZH03008986">
    <property type="protein sequence ID" value="RRT57826.1"/>
    <property type="molecule type" value="Genomic_DNA"/>
</dbReference>
<dbReference type="Gene3D" id="3.80.10.10">
    <property type="entry name" value="Ribonuclease Inhibitor"/>
    <property type="match status" value="1"/>
</dbReference>
<dbReference type="Pfam" id="PF13516">
    <property type="entry name" value="LRR_6"/>
    <property type="match status" value="2"/>
</dbReference>
<reference evidence="2 3" key="1">
    <citation type="journal article" date="2014" name="Agronomy (Basel)">
        <title>A Draft Genome Sequence for Ensete ventricosum, the Drought-Tolerant Tree Against Hunger.</title>
        <authorList>
            <person name="Harrison J."/>
            <person name="Moore K.A."/>
            <person name="Paszkiewicz K."/>
            <person name="Jones T."/>
            <person name="Grant M."/>
            <person name="Ambacheew D."/>
            <person name="Muzemil S."/>
            <person name="Studholme D.J."/>
        </authorList>
    </citation>
    <scope>NUCLEOTIDE SEQUENCE [LARGE SCALE GENOMIC DNA]</scope>
</reference>